<sequence>MKWLPSRGSQKQNQAGQTASDKNLPKSIPLVIGLTCLISTGAFFSLNRFGLKKIFALNSFQESSPEIKEIAADISIKVLDKEFLGSGFIVQQQGNKYVVITNQHVLRAGEAPYNVQTPDGKIHSAEVISTLVESDRKYDLAVLQFSADVNYPVAKIGSSLYLEVGEPIYAAGFPYSEVGVKNPAERDRENSQTNPLTGLAVKTGRITIILNQALLEGYQIGYTNDVKKGMSGGALLNSQGEVVGVNGKHAYPLWESPELYQDGTQLCSALEKLITRSSLAIPIEKTIELNPQLKSLRPSSNIKTTPKSNLAAEDSKIITTMQQEAESLVRDCQERGINSLDREGKIENEF</sequence>
<accession>A0A964BQD9</accession>
<feature type="region of interest" description="Disordered" evidence="4">
    <location>
        <begin position="1"/>
        <end position="21"/>
    </location>
</feature>
<dbReference type="Proteomes" id="UP000729733">
    <property type="component" value="Unassembled WGS sequence"/>
</dbReference>
<reference evidence="6" key="1">
    <citation type="journal article" date="2021" name="Antonie Van Leeuwenhoek">
        <title>Draft genome and description of Waterburya agarophytonicola gen. nov. sp. nov. (Pleurocapsales, Cyanobacteria): a seaweed symbiont.</title>
        <authorList>
            <person name="Bonthond G."/>
            <person name="Shalygin S."/>
            <person name="Bayer T."/>
            <person name="Weinberger F."/>
        </authorList>
    </citation>
    <scope>NUCLEOTIDE SEQUENCE</scope>
    <source>
        <strain evidence="6">KI4</strain>
    </source>
</reference>
<comment type="similarity">
    <text evidence="1">Belongs to the peptidase S1C family.</text>
</comment>
<protein>
    <submittedName>
        <fullName evidence="6">Trypsin-like peptidase domain-containing protein</fullName>
    </submittedName>
</protein>
<evidence type="ECO:0000256" key="5">
    <source>
        <dbReference type="SAM" id="Phobius"/>
    </source>
</evidence>
<dbReference type="PANTHER" id="PTHR43343:SF3">
    <property type="entry name" value="PROTEASE DO-LIKE 8, CHLOROPLASTIC"/>
    <property type="match status" value="1"/>
</dbReference>
<dbReference type="GO" id="GO:0006508">
    <property type="term" value="P:proteolysis"/>
    <property type="evidence" value="ECO:0007669"/>
    <property type="project" value="UniProtKB-KW"/>
</dbReference>
<keyword evidence="7" id="KW-1185">Reference proteome</keyword>
<keyword evidence="5" id="KW-1133">Transmembrane helix</keyword>
<dbReference type="GO" id="GO:0008233">
    <property type="term" value="F:peptidase activity"/>
    <property type="evidence" value="ECO:0007669"/>
    <property type="project" value="UniProtKB-KW"/>
</dbReference>
<dbReference type="PANTHER" id="PTHR43343">
    <property type="entry name" value="PEPTIDASE S12"/>
    <property type="match status" value="1"/>
</dbReference>
<keyword evidence="5" id="KW-0472">Membrane</keyword>
<evidence type="ECO:0000313" key="7">
    <source>
        <dbReference type="Proteomes" id="UP000729733"/>
    </source>
</evidence>
<keyword evidence="5" id="KW-0812">Transmembrane</keyword>
<dbReference type="Gene3D" id="2.40.10.10">
    <property type="entry name" value="Trypsin-like serine proteases"/>
    <property type="match status" value="2"/>
</dbReference>
<evidence type="ECO:0000256" key="3">
    <source>
        <dbReference type="ARBA" id="ARBA00022801"/>
    </source>
</evidence>
<name>A0A964BQD9_9CYAN</name>
<dbReference type="Pfam" id="PF13365">
    <property type="entry name" value="Trypsin_2"/>
    <property type="match status" value="1"/>
</dbReference>
<evidence type="ECO:0000256" key="2">
    <source>
        <dbReference type="ARBA" id="ARBA00022670"/>
    </source>
</evidence>
<comment type="caution">
    <text evidence="6">The sequence shown here is derived from an EMBL/GenBank/DDBJ whole genome shotgun (WGS) entry which is preliminary data.</text>
</comment>
<keyword evidence="2" id="KW-0645">Protease</keyword>
<feature type="compositionally biased region" description="Polar residues" evidence="4">
    <location>
        <begin position="7"/>
        <end position="21"/>
    </location>
</feature>
<dbReference type="EMBL" id="JADWDC010000009">
    <property type="protein sequence ID" value="MCC0176417.1"/>
    <property type="molecule type" value="Genomic_DNA"/>
</dbReference>
<proteinExistence type="inferred from homology"/>
<feature type="transmembrane region" description="Helical" evidence="5">
    <location>
        <begin position="28"/>
        <end position="46"/>
    </location>
</feature>
<keyword evidence="3" id="KW-0378">Hydrolase</keyword>
<dbReference type="AlphaFoldDB" id="A0A964BQD9"/>
<evidence type="ECO:0000256" key="1">
    <source>
        <dbReference type="ARBA" id="ARBA00010541"/>
    </source>
</evidence>
<evidence type="ECO:0000313" key="6">
    <source>
        <dbReference type="EMBL" id="MCC0176417.1"/>
    </source>
</evidence>
<evidence type="ECO:0000256" key="4">
    <source>
        <dbReference type="SAM" id="MobiDB-lite"/>
    </source>
</evidence>
<dbReference type="InterPro" id="IPR009003">
    <property type="entry name" value="Peptidase_S1_PA"/>
</dbReference>
<gene>
    <name evidence="6" type="ORF">I4641_05425</name>
</gene>
<organism evidence="6 7">
    <name type="scientific">Waterburya agarophytonicola KI4</name>
    <dbReference type="NCBI Taxonomy" id="2874699"/>
    <lineage>
        <taxon>Bacteria</taxon>
        <taxon>Bacillati</taxon>
        <taxon>Cyanobacteriota</taxon>
        <taxon>Cyanophyceae</taxon>
        <taxon>Pleurocapsales</taxon>
        <taxon>Hyellaceae</taxon>
        <taxon>Waterburya</taxon>
        <taxon>Waterburya agarophytonicola</taxon>
    </lineage>
</organism>
<dbReference type="InterPro" id="IPR043504">
    <property type="entry name" value="Peptidase_S1_PA_chymotrypsin"/>
</dbReference>
<dbReference type="RefSeq" id="WP_229639458.1">
    <property type="nucleotide sequence ID" value="NZ_JADWDC010000009.1"/>
</dbReference>
<dbReference type="InterPro" id="IPR051201">
    <property type="entry name" value="Chloro_Bact_Ser_Proteases"/>
</dbReference>
<dbReference type="SUPFAM" id="SSF50494">
    <property type="entry name" value="Trypsin-like serine proteases"/>
    <property type="match status" value="1"/>
</dbReference>